<dbReference type="SUPFAM" id="SSF110857">
    <property type="entry name" value="Gamma-glutamyl cyclotransferase-like"/>
    <property type="match status" value="1"/>
</dbReference>
<dbReference type="Proteomes" id="UP000054858">
    <property type="component" value="Unassembled WGS sequence"/>
</dbReference>
<gene>
    <name evidence="2" type="ORF">Loak_1731</name>
</gene>
<dbReference type="InterPro" id="IPR013024">
    <property type="entry name" value="GGCT-like"/>
</dbReference>
<reference evidence="2 3" key="1">
    <citation type="submission" date="2015-11" db="EMBL/GenBank/DDBJ databases">
        <title>Genomic analysis of 38 Legionella species identifies large and diverse effector repertoires.</title>
        <authorList>
            <person name="Burstein D."/>
            <person name="Amaro F."/>
            <person name="Zusman T."/>
            <person name="Lifshitz Z."/>
            <person name="Cohen O."/>
            <person name="Gilbert J.A."/>
            <person name="Pupko T."/>
            <person name="Shuman H.A."/>
            <person name="Segal G."/>
        </authorList>
    </citation>
    <scope>NUCLEOTIDE SEQUENCE [LARGE SCALE GENOMIC DNA]</scope>
    <source>
        <strain evidence="2 3">Oak Ridge-10</strain>
    </source>
</reference>
<evidence type="ECO:0000313" key="3">
    <source>
        <dbReference type="Proteomes" id="UP000054858"/>
    </source>
</evidence>
<dbReference type="Gene3D" id="3.10.490.10">
    <property type="entry name" value="Gamma-glutamyl cyclotransferase-like"/>
    <property type="match status" value="1"/>
</dbReference>
<dbReference type="CDD" id="cd06661">
    <property type="entry name" value="GGCT_like"/>
    <property type="match status" value="1"/>
</dbReference>
<evidence type="ECO:0000313" key="2">
    <source>
        <dbReference type="EMBL" id="KTD38055.1"/>
    </source>
</evidence>
<sequence>MNHTEKLFSYGTLQYETVQFANFGRKLVGQVDRLSGFKLSSVEITDANMIAASEEKVYPIVSYTGLLSDEVCGMVFDISLNELEQADAYEGKDYKRIQVQLASGVKAWVYVDARQEGSINA</sequence>
<comment type="caution">
    <text evidence="2">The sequence shown here is derived from an EMBL/GenBank/DDBJ whole genome shotgun (WGS) entry which is preliminary data.</text>
</comment>
<evidence type="ECO:0000259" key="1">
    <source>
        <dbReference type="Pfam" id="PF06094"/>
    </source>
</evidence>
<dbReference type="RefSeq" id="WP_025385731.1">
    <property type="nucleotide sequence ID" value="NZ_LCUA01000004.1"/>
</dbReference>
<protein>
    <submittedName>
        <fullName evidence="2">AIG2-like family protein</fullName>
    </submittedName>
</protein>
<feature type="domain" description="Gamma-glutamylcyclotransferase AIG2-like" evidence="1">
    <location>
        <begin position="7"/>
        <end position="112"/>
    </location>
</feature>
<proteinExistence type="predicted"/>
<dbReference type="InterPro" id="IPR009288">
    <property type="entry name" value="AIG2-like_dom"/>
</dbReference>
<organism evidence="2 3">
    <name type="scientific">Legionella oakridgensis</name>
    <dbReference type="NCBI Taxonomy" id="29423"/>
    <lineage>
        <taxon>Bacteria</taxon>
        <taxon>Pseudomonadati</taxon>
        <taxon>Pseudomonadota</taxon>
        <taxon>Gammaproteobacteria</taxon>
        <taxon>Legionellales</taxon>
        <taxon>Legionellaceae</taxon>
        <taxon>Legionella</taxon>
    </lineage>
</organism>
<name>A0A0W0X0G2_9GAMM</name>
<dbReference type="Pfam" id="PF06094">
    <property type="entry name" value="GGACT"/>
    <property type="match status" value="1"/>
</dbReference>
<dbReference type="InterPro" id="IPR036568">
    <property type="entry name" value="GGCT-like_sf"/>
</dbReference>
<accession>A0A0W0X0G2</accession>
<dbReference type="AlphaFoldDB" id="A0A0W0X0G2"/>
<dbReference type="EMBL" id="LNYP01000029">
    <property type="protein sequence ID" value="KTD38055.1"/>
    <property type="molecule type" value="Genomic_DNA"/>
</dbReference>
<dbReference type="PATRIC" id="fig|29423.5.peg.1814"/>